<dbReference type="AlphaFoldDB" id="G2XRT9"/>
<evidence type="ECO:0000313" key="2">
    <source>
        <dbReference type="Proteomes" id="UP000008177"/>
    </source>
</evidence>
<accession>G2XRT9</accession>
<sequence>MKKPANSGSHRIKYGLEQTLNSTTQTWYKESRVGVHRNSQFLLQADVDNTSE</sequence>
<proteinExistence type="predicted"/>
<name>G2XRT9_BOTF4</name>
<gene>
    <name evidence="1" type="ORF">BofuT4_uP066140.1</name>
</gene>
<dbReference type="Proteomes" id="UP000008177">
    <property type="component" value="Unplaced contigs"/>
</dbReference>
<dbReference type="EMBL" id="FQ790258">
    <property type="protein sequence ID" value="CCD43427.1"/>
    <property type="molecule type" value="Genomic_DNA"/>
</dbReference>
<organism evidence="1 2">
    <name type="scientific">Botryotinia fuckeliana (strain T4)</name>
    <name type="common">Noble rot fungus</name>
    <name type="synonym">Botrytis cinerea</name>
    <dbReference type="NCBI Taxonomy" id="999810"/>
    <lineage>
        <taxon>Eukaryota</taxon>
        <taxon>Fungi</taxon>
        <taxon>Dikarya</taxon>
        <taxon>Ascomycota</taxon>
        <taxon>Pezizomycotina</taxon>
        <taxon>Leotiomycetes</taxon>
        <taxon>Helotiales</taxon>
        <taxon>Sclerotiniaceae</taxon>
        <taxon>Botrytis</taxon>
    </lineage>
</organism>
<dbReference type="InParanoid" id="G2XRT9"/>
<dbReference type="HOGENOM" id="CLU_3086933_0_0_1"/>
<evidence type="ECO:0000313" key="1">
    <source>
        <dbReference type="EMBL" id="CCD43427.1"/>
    </source>
</evidence>
<reference evidence="2" key="1">
    <citation type="journal article" date="2011" name="PLoS Genet.">
        <title>Genomic analysis of the necrotrophic fungal pathogens Sclerotinia sclerotiorum and Botrytis cinerea.</title>
        <authorList>
            <person name="Amselem J."/>
            <person name="Cuomo C.A."/>
            <person name="van Kan J.A."/>
            <person name="Viaud M."/>
            <person name="Benito E.P."/>
            <person name="Couloux A."/>
            <person name="Coutinho P.M."/>
            <person name="de Vries R.P."/>
            <person name="Dyer P.S."/>
            <person name="Fillinger S."/>
            <person name="Fournier E."/>
            <person name="Gout L."/>
            <person name="Hahn M."/>
            <person name="Kohn L."/>
            <person name="Lapalu N."/>
            <person name="Plummer K.M."/>
            <person name="Pradier J.M."/>
            <person name="Quevillon E."/>
            <person name="Sharon A."/>
            <person name="Simon A."/>
            <person name="ten Have A."/>
            <person name="Tudzynski B."/>
            <person name="Tudzynski P."/>
            <person name="Wincker P."/>
            <person name="Andrew M."/>
            <person name="Anthouard V."/>
            <person name="Beever R.E."/>
            <person name="Beffa R."/>
            <person name="Benoit I."/>
            <person name="Bouzid O."/>
            <person name="Brault B."/>
            <person name="Chen Z."/>
            <person name="Choquer M."/>
            <person name="Collemare J."/>
            <person name="Cotton P."/>
            <person name="Danchin E.G."/>
            <person name="Da Silva C."/>
            <person name="Gautier A."/>
            <person name="Giraud C."/>
            <person name="Giraud T."/>
            <person name="Gonzalez C."/>
            <person name="Grossetete S."/>
            <person name="Guldener U."/>
            <person name="Henrissat B."/>
            <person name="Howlett B.J."/>
            <person name="Kodira C."/>
            <person name="Kretschmer M."/>
            <person name="Lappartient A."/>
            <person name="Leroch M."/>
            <person name="Levis C."/>
            <person name="Mauceli E."/>
            <person name="Neuveglise C."/>
            <person name="Oeser B."/>
            <person name="Pearson M."/>
            <person name="Poulain J."/>
            <person name="Poussereau N."/>
            <person name="Quesneville H."/>
            <person name="Rascle C."/>
            <person name="Schumacher J."/>
            <person name="Segurens B."/>
            <person name="Sexton A."/>
            <person name="Silva E."/>
            <person name="Sirven C."/>
            <person name="Soanes D.M."/>
            <person name="Talbot N.J."/>
            <person name="Templeton M."/>
            <person name="Yandava C."/>
            <person name="Yarden O."/>
            <person name="Zeng Q."/>
            <person name="Rollins J.A."/>
            <person name="Lebrun M.H."/>
            <person name="Dickman M."/>
        </authorList>
    </citation>
    <scope>NUCLEOTIDE SEQUENCE [LARGE SCALE GENOMIC DNA]</scope>
    <source>
        <strain evidence="2">T4</strain>
    </source>
</reference>
<protein>
    <submittedName>
        <fullName evidence="1">Uncharacterized protein</fullName>
    </submittedName>
</protein>